<dbReference type="InterPro" id="IPR036291">
    <property type="entry name" value="NAD(P)-bd_dom_sf"/>
</dbReference>
<gene>
    <name evidence="2" type="ORF">V1286_004852</name>
</gene>
<reference evidence="2 3" key="1">
    <citation type="submission" date="2024-02" db="EMBL/GenBank/DDBJ databases">
        <title>Adaptive strategies in a cosmopolitan and abundant soil bacterium.</title>
        <authorList>
            <person name="Carini P."/>
        </authorList>
    </citation>
    <scope>NUCLEOTIDE SEQUENCE [LARGE SCALE GENOMIC DNA]</scope>
    <source>
        <strain evidence="2 3">AZCC 1608</strain>
    </source>
</reference>
<feature type="domain" description="NAD-dependent epimerase/dehydratase" evidence="1">
    <location>
        <begin position="10"/>
        <end position="244"/>
    </location>
</feature>
<proteinExistence type="predicted"/>
<dbReference type="Pfam" id="PF01370">
    <property type="entry name" value="Epimerase"/>
    <property type="match status" value="1"/>
</dbReference>
<dbReference type="Proteomes" id="UP001364224">
    <property type="component" value="Unassembled WGS sequence"/>
</dbReference>
<organism evidence="2 3">
    <name type="scientific">Bradyrhizobium algeriense</name>
    <dbReference type="NCBI Taxonomy" id="634784"/>
    <lineage>
        <taxon>Bacteria</taxon>
        <taxon>Pseudomonadati</taxon>
        <taxon>Pseudomonadota</taxon>
        <taxon>Alphaproteobacteria</taxon>
        <taxon>Hyphomicrobiales</taxon>
        <taxon>Nitrobacteraceae</taxon>
        <taxon>Bradyrhizobium</taxon>
    </lineage>
</organism>
<dbReference type="InterPro" id="IPR050177">
    <property type="entry name" value="Lipid_A_modif_metabolic_enz"/>
</dbReference>
<evidence type="ECO:0000313" key="3">
    <source>
        <dbReference type="Proteomes" id="UP001364224"/>
    </source>
</evidence>
<dbReference type="EMBL" id="JAZHRV010000001">
    <property type="protein sequence ID" value="MEH2557323.1"/>
    <property type="molecule type" value="Genomic_DNA"/>
</dbReference>
<evidence type="ECO:0000259" key="1">
    <source>
        <dbReference type="Pfam" id="PF01370"/>
    </source>
</evidence>
<protein>
    <submittedName>
        <fullName evidence="2">Nucleoside-diphosphate-sugar epimerase</fullName>
    </submittedName>
</protein>
<dbReference type="Gene3D" id="3.40.50.720">
    <property type="entry name" value="NAD(P)-binding Rossmann-like Domain"/>
    <property type="match status" value="1"/>
</dbReference>
<keyword evidence="3" id="KW-1185">Reference proteome</keyword>
<sequence>MVKKKDSMRILITGSMGYVGPILTRHLRQKFPDAELIGFDTAFFAHNLTGATRLPESLLDRMHFGDIRNFPPELLDGVDVVVHLAAISNDPMGKEFEGVTEAINEKASVALAQMAEQRGVGRFVFASSCSIYGAAEGHPKRESDQLNPLTAYARSKVAMENALRASNAGEMTVTCLRFATACGMSDRLRLDLVLNDFVASALATGEITVLSDGTPWRPLIDVSDMAQAIEWAIGRDTDRGGRVLVVNAGSNAGNYQVRDLAQVVAAELPGTQVSINTAAPPDLRSYQVDFSLFAELAPAHLPAVPLAQSVRNLSAGLNGMRFSDKEFRTSSLMRLKTLKDHIAVGRLSADLRWQ</sequence>
<dbReference type="PANTHER" id="PTHR43245">
    <property type="entry name" value="BIFUNCTIONAL POLYMYXIN RESISTANCE PROTEIN ARNA"/>
    <property type="match status" value="1"/>
</dbReference>
<name>A0ABU8BFK4_9BRAD</name>
<comment type="caution">
    <text evidence="2">The sequence shown here is derived from an EMBL/GenBank/DDBJ whole genome shotgun (WGS) entry which is preliminary data.</text>
</comment>
<dbReference type="PANTHER" id="PTHR43245:SF23">
    <property type="entry name" value="NAD(P)-BINDING DOMAIN-CONTAINING PROTEIN"/>
    <property type="match status" value="1"/>
</dbReference>
<accession>A0ABU8BFK4</accession>
<dbReference type="InterPro" id="IPR001509">
    <property type="entry name" value="Epimerase_deHydtase"/>
</dbReference>
<dbReference type="SUPFAM" id="SSF51735">
    <property type="entry name" value="NAD(P)-binding Rossmann-fold domains"/>
    <property type="match status" value="1"/>
</dbReference>
<dbReference type="CDD" id="cd08946">
    <property type="entry name" value="SDR_e"/>
    <property type="match status" value="1"/>
</dbReference>
<evidence type="ECO:0000313" key="2">
    <source>
        <dbReference type="EMBL" id="MEH2557323.1"/>
    </source>
</evidence>